<feature type="region of interest" description="Disordered" evidence="1">
    <location>
        <begin position="59"/>
        <end position="174"/>
    </location>
</feature>
<evidence type="ECO:0000313" key="3">
    <source>
        <dbReference type="EMBL" id="KAF2115497.1"/>
    </source>
</evidence>
<dbReference type="EMBL" id="ML977323">
    <property type="protein sequence ID" value="KAF2115497.1"/>
    <property type="molecule type" value="Genomic_DNA"/>
</dbReference>
<dbReference type="OrthoDB" id="3799310at2759"/>
<evidence type="ECO:0000313" key="4">
    <source>
        <dbReference type="Proteomes" id="UP000799770"/>
    </source>
</evidence>
<evidence type="ECO:0000256" key="1">
    <source>
        <dbReference type="SAM" id="MobiDB-lite"/>
    </source>
</evidence>
<accession>A0A6A5Z9R8</accession>
<reference evidence="3" key="1">
    <citation type="journal article" date="2020" name="Stud. Mycol.">
        <title>101 Dothideomycetes genomes: a test case for predicting lifestyles and emergence of pathogens.</title>
        <authorList>
            <person name="Haridas S."/>
            <person name="Albert R."/>
            <person name="Binder M."/>
            <person name="Bloem J."/>
            <person name="Labutti K."/>
            <person name="Salamov A."/>
            <person name="Andreopoulos B."/>
            <person name="Baker S."/>
            <person name="Barry K."/>
            <person name="Bills G."/>
            <person name="Bluhm B."/>
            <person name="Cannon C."/>
            <person name="Castanera R."/>
            <person name="Culley D."/>
            <person name="Daum C."/>
            <person name="Ezra D."/>
            <person name="Gonzalez J."/>
            <person name="Henrissat B."/>
            <person name="Kuo A."/>
            <person name="Liang C."/>
            <person name="Lipzen A."/>
            <person name="Lutzoni F."/>
            <person name="Magnuson J."/>
            <person name="Mondo S."/>
            <person name="Nolan M."/>
            <person name="Ohm R."/>
            <person name="Pangilinan J."/>
            <person name="Park H.-J."/>
            <person name="Ramirez L."/>
            <person name="Alfaro M."/>
            <person name="Sun H."/>
            <person name="Tritt A."/>
            <person name="Yoshinaga Y."/>
            <person name="Zwiers L.-H."/>
            <person name="Turgeon B."/>
            <person name="Goodwin S."/>
            <person name="Spatafora J."/>
            <person name="Crous P."/>
            <person name="Grigoriev I."/>
        </authorList>
    </citation>
    <scope>NUCLEOTIDE SEQUENCE</scope>
    <source>
        <strain evidence="3">CBS 627.86</strain>
    </source>
</reference>
<dbReference type="Proteomes" id="UP000799770">
    <property type="component" value="Unassembled WGS sequence"/>
</dbReference>
<feature type="compositionally biased region" description="Basic and acidic residues" evidence="1">
    <location>
        <begin position="71"/>
        <end position="88"/>
    </location>
</feature>
<gene>
    <name evidence="3" type="ORF">BDV96DRAFT_646495</name>
</gene>
<organism evidence="3 4">
    <name type="scientific">Lophiotrema nucula</name>
    <dbReference type="NCBI Taxonomy" id="690887"/>
    <lineage>
        <taxon>Eukaryota</taxon>
        <taxon>Fungi</taxon>
        <taxon>Dikarya</taxon>
        <taxon>Ascomycota</taxon>
        <taxon>Pezizomycotina</taxon>
        <taxon>Dothideomycetes</taxon>
        <taxon>Pleosporomycetidae</taxon>
        <taxon>Pleosporales</taxon>
        <taxon>Lophiotremataceae</taxon>
        <taxon>Lophiotrema</taxon>
    </lineage>
</organism>
<evidence type="ECO:0000256" key="2">
    <source>
        <dbReference type="SAM" id="Phobius"/>
    </source>
</evidence>
<protein>
    <submittedName>
        <fullName evidence="3">Uncharacterized protein</fullName>
    </submittedName>
</protein>
<feature type="transmembrane region" description="Helical" evidence="2">
    <location>
        <begin position="228"/>
        <end position="252"/>
    </location>
</feature>
<name>A0A6A5Z9R8_9PLEO</name>
<dbReference type="AlphaFoldDB" id="A0A6A5Z9R8"/>
<keyword evidence="2" id="KW-0812">Transmembrane</keyword>
<keyword evidence="4" id="KW-1185">Reference proteome</keyword>
<keyword evidence="2" id="KW-0472">Membrane</keyword>
<feature type="compositionally biased region" description="Polar residues" evidence="1">
    <location>
        <begin position="8"/>
        <end position="32"/>
    </location>
</feature>
<proteinExistence type="predicted"/>
<keyword evidence="2" id="KW-1133">Transmembrane helix</keyword>
<sequence length="366" mass="40153">MEGDALPSANNADADSVCSFDSHQHNTTSDTELQGIVQSIVEQQISFEYLDFSSPTAISSAMGRSKKARKARQEARKATRTSEAERPNTPENTTQVPIKGGQHVTVTPTPPTTPDARHQPDPDVASTPTRRSIRRRKNGTGDPPPRRIDSLQPDLSNGEPTVTTEHAGVEQPVHKRSPTWAQRLAFCFRVWWYFNVRHGRVSRAAFELKIFILAVWHSIPQNNAHTNILLLIYLILYLSGCWQALSVFLAIFRLVAAQENCSIVYVTVPGPIITVSLINAPQTDPAHGTYFYSVIDGTTQWLNSQAPPSQFRPTVTRTLDGTVSPSPSIPVMSTVALSGPSGLSTVVYTATPSEFLGRFQAPSLDP</sequence>
<feature type="region of interest" description="Disordered" evidence="1">
    <location>
        <begin position="1"/>
        <end position="32"/>
    </location>
</feature>
<feature type="compositionally biased region" description="Polar residues" evidence="1">
    <location>
        <begin position="153"/>
        <end position="164"/>
    </location>
</feature>